<dbReference type="InterPro" id="IPR001254">
    <property type="entry name" value="Trypsin_dom"/>
</dbReference>
<feature type="signal peptide" evidence="3">
    <location>
        <begin position="1"/>
        <end position="21"/>
    </location>
</feature>
<dbReference type="SUPFAM" id="SSF50494">
    <property type="entry name" value="Trypsin-like serine proteases"/>
    <property type="match status" value="1"/>
</dbReference>
<evidence type="ECO:0000256" key="2">
    <source>
        <dbReference type="RuleBase" id="RU363034"/>
    </source>
</evidence>
<accession>A0ABN7NFU2</accession>
<dbReference type="SMART" id="SM00020">
    <property type="entry name" value="Tryp_SPc"/>
    <property type="match status" value="1"/>
</dbReference>
<evidence type="ECO:0000313" key="5">
    <source>
        <dbReference type="EMBL" id="CAG2053294.1"/>
    </source>
</evidence>
<evidence type="ECO:0000256" key="3">
    <source>
        <dbReference type="SAM" id="SignalP"/>
    </source>
</evidence>
<dbReference type="InterPro" id="IPR009003">
    <property type="entry name" value="Peptidase_S1_PA"/>
</dbReference>
<dbReference type="PROSITE" id="PS00134">
    <property type="entry name" value="TRYPSIN_HIS"/>
    <property type="match status" value="1"/>
</dbReference>
<dbReference type="Proteomes" id="UP001153148">
    <property type="component" value="Unassembled WGS sequence"/>
</dbReference>
<keyword evidence="1" id="KW-1015">Disulfide bond</keyword>
<dbReference type="Pfam" id="PF00089">
    <property type="entry name" value="Trypsin"/>
    <property type="match status" value="1"/>
</dbReference>
<evidence type="ECO:0000313" key="6">
    <source>
        <dbReference type="Proteomes" id="UP001153148"/>
    </source>
</evidence>
<feature type="domain" description="Peptidase S1" evidence="4">
    <location>
        <begin position="35"/>
        <end position="304"/>
    </location>
</feature>
<keyword evidence="2" id="KW-0645">Protease</keyword>
<dbReference type="PANTHER" id="PTHR24250:SF27">
    <property type="entry name" value="ELASTASE 2 LIKE"/>
    <property type="match status" value="1"/>
</dbReference>
<evidence type="ECO:0000259" key="4">
    <source>
        <dbReference type="PROSITE" id="PS50240"/>
    </source>
</evidence>
<keyword evidence="6" id="KW-1185">Reference proteome</keyword>
<feature type="chain" id="PRO_5045941148" description="Peptidase S1 domain-containing protein" evidence="3">
    <location>
        <begin position="22"/>
        <end position="322"/>
    </location>
</feature>
<dbReference type="PRINTS" id="PR00722">
    <property type="entry name" value="CHYMOTRYPSIN"/>
</dbReference>
<dbReference type="InterPro" id="IPR043504">
    <property type="entry name" value="Peptidase_S1_PA_chymotrypsin"/>
</dbReference>
<proteinExistence type="predicted"/>
<dbReference type="Gene3D" id="2.40.10.10">
    <property type="entry name" value="Trypsin-like serine proteases"/>
    <property type="match status" value="1"/>
</dbReference>
<dbReference type="InterPro" id="IPR001314">
    <property type="entry name" value="Peptidase_S1A"/>
</dbReference>
<dbReference type="InterPro" id="IPR033116">
    <property type="entry name" value="TRYPSIN_SER"/>
</dbReference>
<name>A0ABN7NFU2_TIMPD</name>
<protein>
    <recommendedName>
        <fullName evidence="4">Peptidase S1 domain-containing protein</fullName>
    </recommendedName>
</protein>
<sequence length="322" mass="35349">MTPRHHHLALWLCVTLHFSQATQISEDGQTSPNVSVRNTAEDAGLGMFPWVVTYKTTFGSMNVNVGDHCSGTIIDASWVLTAAHCLDVRHKPSGYTVHAGVVDSSEEGKDPGPRYRQVRVVSAVYRHPEYNDKARSVGFATRNSQYFLYNIALLYFDKPFDVLGAYVTSIDVAEMPSDVDIETSSNLALQCFIVGWGSWVASKDDDDNSIVDENKLKVNHIHKYLVVKAYPHRECTPKTNTTNLLMVCVLGQATGNNVSAPCSGDSGGPLVCRKDDDTTWEMMGLSSWNDEGIMCNSASSSLVYYENDALDHAAPEAGRSEA</sequence>
<organism evidence="5 6">
    <name type="scientific">Timema podura</name>
    <name type="common">Walking stick</name>
    <dbReference type="NCBI Taxonomy" id="61482"/>
    <lineage>
        <taxon>Eukaryota</taxon>
        <taxon>Metazoa</taxon>
        <taxon>Ecdysozoa</taxon>
        <taxon>Arthropoda</taxon>
        <taxon>Hexapoda</taxon>
        <taxon>Insecta</taxon>
        <taxon>Pterygota</taxon>
        <taxon>Neoptera</taxon>
        <taxon>Polyneoptera</taxon>
        <taxon>Phasmatodea</taxon>
        <taxon>Timematodea</taxon>
        <taxon>Timematoidea</taxon>
        <taxon>Timematidae</taxon>
        <taxon>Timema</taxon>
    </lineage>
</organism>
<dbReference type="PANTHER" id="PTHR24250">
    <property type="entry name" value="CHYMOTRYPSIN-RELATED"/>
    <property type="match status" value="1"/>
</dbReference>
<dbReference type="PROSITE" id="PS50240">
    <property type="entry name" value="TRYPSIN_DOM"/>
    <property type="match status" value="1"/>
</dbReference>
<reference evidence="5" key="1">
    <citation type="submission" date="2021-03" db="EMBL/GenBank/DDBJ databases">
        <authorList>
            <person name="Tran Van P."/>
        </authorList>
    </citation>
    <scope>NUCLEOTIDE SEQUENCE</scope>
</reference>
<dbReference type="EMBL" id="CAJPIN010000269">
    <property type="protein sequence ID" value="CAG2053294.1"/>
    <property type="molecule type" value="Genomic_DNA"/>
</dbReference>
<dbReference type="PROSITE" id="PS00135">
    <property type="entry name" value="TRYPSIN_SER"/>
    <property type="match status" value="1"/>
</dbReference>
<comment type="caution">
    <text evidence="5">The sequence shown here is derived from an EMBL/GenBank/DDBJ whole genome shotgun (WGS) entry which is preliminary data.</text>
</comment>
<gene>
    <name evidence="5" type="ORF">TPAB3V08_LOCUS352</name>
</gene>
<evidence type="ECO:0000256" key="1">
    <source>
        <dbReference type="ARBA" id="ARBA00023157"/>
    </source>
</evidence>
<dbReference type="InterPro" id="IPR018114">
    <property type="entry name" value="TRYPSIN_HIS"/>
</dbReference>
<keyword evidence="2" id="KW-0378">Hydrolase</keyword>
<keyword evidence="2" id="KW-0720">Serine protease</keyword>
<keyword evidence="3" id="KW-0732">Signal</keyword>